<keyword evidence="2" id="KW-1185">Reference proteome</keyword>
<gene>
    <name evidence="1" type="ORF">BTO18_14380</name>
</gene>
<protein>
    <recommendedName>
        <fullName evidence="3">General secretion pathway protein</fullName>
    </recommendedName>
</protein>
<evidence type="ECO:0000313" key="1">
    <source>
        <dbReference type="EMBL" id="PQJ80292.1"/>
    </source>
</evidence>
<name>A0A2S7WSJ2_9FLAO</name>
<evidence type="ECO:0000313" key="2">
    <source>
        <dbReference type="Proteomes" id="UP000238882"/>
    </source>
</evidence>
<reference evidence="1 2" key="1">
    <citation type="submission" date="2016-12" db="EMBL/GenBank/DDBJ databases">
        <title>Trade-off between light-utilization and light-protection in marine flavobacteria.</title>
        <authorList>
            <person name="Kumagai Y."/>
            <person name="Yoshizawa S."/>
            <person name="Kogure K."/>
            <person name="Iwasaki W."/>
        </authorList>
    </citation>
    <scope>NUCLEOTIDE SEQUENCE [LARGE SCALE GENOMIC DNA]</scope>
    <source>
        <strain evidence="1 2">NBRC 108759</strain>
    </source>
</reference>
<comment type="caution">
    <text evidence="1">The sequence shown here is derived from an EMBL/GenBank/DDBJ whole genome shotgun (WGS) entry which is preliminary data.</text>
</comment>
<dbReference type="Proteomes" id="UP000238882">
    <property type="component" value="Unassembled WGS sequence"/>
</dbReference>
<proteinExistence type="predicted"/>
<dbReference type="EMBL" id="MSCN01000001">
    <property type="protein sequence ID" value="PQJ80292.1"/>
    <property type="molecule type" value="Genomic_DNA"/>
</dbReference>
<dbReference type="OrthoDB" id="1343945at2"/>
<sequence length="173" mass="20292">MNDKQKNIALVIGFVLLFIISYVFSIQKTIDVKKSAKSLYKEKELLENASQRIFLLQQENKYLDSILKAKEISIENSFQQTLLQKLNSFQAKVPIDIIAFSEPHTIEENSTLLKTYSFEIKGTFNALLQLLNTLEKQQLGKLVSVKFEKKKNYRRNRDELIGHYFIQKRTQRE</sequence>
<dbReference type="AlphaFoldDB" id="A0A2S7WSJ2"/>
<dbReference type="RefSeq" id="WP_105016889.1">
    <property type="nucleotide sequence ID" value="NZ_MSCN01000001.1"/>
</dbReference>
<accession>A0A2S7WSJ2</accession>
<organism evidence="1 2">
    <name type="scientific">Polaribacter porphyrae</name>
    <dbReference type="NCBI Taxonomy" id="1137780"/>
    <lineage>
        <taxon>Bacteria</taxon>
        <taxon>Pseudomonadati</taxon>
        <taxon>Bacteroidota</taxon>
        <taxon>Flavobacteriia</taxon>
        <taxon>Flavobacteriales</taxon>
        <taxon>Flavobacteriaceae</taxon>
    </lineage>
</organism>
<evidence type="ECO:0008006" key="3">
    <source>
        <dbReference type="Google" id="ProtNLM"/>
    </source>
</evidence>